<dbReference type="EC" id="1.1.1.77" evidence="3"/>
<dbReference type="EMBL" id="CP155573">
    <property type="protein sequence ID" value="XFO67497.1"/>
    <property type="molecule type" value="Genomic_DNA"/>
</dbReference>
<dbReference type="GO" id="GO:0008912">
    <property type="term" value="F:lactaldehyde reductase activity"/>
    <property type="evidence" value="ECO:0007669"/>
    <property type="project" value="UniProtKB-EC"/>
</dbReference>
<feature type="region of interest" description="Disordered" evidence="1">
    <location>
        <begin position="70"/>
        <end position="103"/>
    </location>
</feature>
<keyword evidence="3" id="KW-0560">Oxidoreductase</keyword>
<keyword evidence="4" id="KW-1185">Reference proteome</keyword>
<evidence type="ECO:0000313" key="3">
    <source>
        <dbReference type="EMBL" id="XFO67497.1"/>
    </source>
</evidence>
<feature type="compositionally biased region" description="Basic and acidic residues" evidence="1">
    <location>
        <begin position="85"/>
        <end position="103"/>
    </location>
</feature>
<organism evidence="3 4">
    <name type="scientific">Sporomusa silvacetica DSM 10669</name>
    <dbReference type="NCBI Taxonomy" id="1123289"/>
    <lineage>
        <taxon>Bacteria</taxon>
        <taxon>Bacillati</taxon>
        <taxon>Bacillota</taxon>
        <taxon>Negativicutes</taxon>
        <taxon>Selenomonadales</taxon>
        <taxon>Sporomusaceae</taxon>
        <taxon>Sporomusa</taxon>
    </lineage>
</organism>
<reference evidence="3" key="1">
    <citation type="submission" date="2024-05" db="EMBL/GenBank/DDBJ databases">
        <title>Isolation and characterization of Sporomusa carbonis sp. nov., a carboxydotrophic hydrogenogen in the genus of Sporomusa isolated from a charcoal burning pile.</title>
        <authorList>
            <person name="Boeer T."/>
            <person name="Rosenbaum F."/>
            <person name="Eysell L."/>
            <person name="Mueller V."/>
            <person name="Daniel R."/>
            <person name="Poehlein A."/>
        </authorList>
    </citation>
    <scope>NUCLEOTIDE SEQUENCE [LARGE SCALE GENOMIC DNA]</scope>
    <source>
        <strain evidence="3">DSM 10669</strain>
    </source>
</reference>
<evidence type="ECO:0000259" key="2">
    <source>
        <dbReference type="Pfam" id="PF25137"/>
    </source>
</evidence>
<dbReference type="Gene3D" id="1.20.1090.10">
    <property type="entry name" value="Dehydroquinate synthase-like - alpha domain"/>
    <property type="match status" value="1"/>
</dbReference>
<dbReference type="Proteomes" id="UP000216752">
    <property type="component" value="Chromosome"/>
</dbReference>
<feature type="domain" description="Fe-containing alcohol dehydrogenase-like C-terminal" evidence="2">
    <location>
        <begin position="1"/>
        <end position="91"/>
    </location>
</feature>
<dbReference type="InterPro" id="IPR056798">
    <property type="entry name" value="ADH_Fe_C"/>
</dbReference>
<accession>A0ABZ3IPV9</accession>
<dbReference type="Pfam" id="PF25137">
    <property type="entry name" value="ADH_Fe_C"/>
    <property type="match status" value="1"/>
</dbReference>
<evidence type="ECO:0000313" key="4">
    <source>
        <dbReference type="Proteomes" id="UP000216752"/>
    </source>
</evidence>
<dbReference type="SUPFAM" id="SSF56796">
    <property type="entry name" value="Dehydroquinate synthase-like"/>
    <property type="match status" value="1"/>
</dbReference>
<proteinExistence type="predicted"/>
<protein>
    <submittedName>
        <fullName evidence="3">Lactaldehyde reductase</fullName>
        <ecNumber evidence="3">1.1.1.77</ecNumber>
    </submittedName>
</protein>
<evidence type="ECO:0000256" key="1">
    <source>
        <dbReference type="SAM" id="MobiDB-lite"/>
    </source>
</evidence>
<sequence>MEFSASVVPERTVDIGKGHGLKLDGLSQEAAIKKMIDRVFELNKNIKIPTLKEAGVKKEQFEQLADDTLRDGAEGGASMFNPHQATKEDIFNKGTSKKTDKEQ</sequence>
<name>A0ABZ3IPV9_9FIRM</name>
<gene>
    <name evidence="3" type="primary">fucO</name>
    <name evidence="3" type="ORF">SPSIL_036960</name>
</gene>